<accession>A0A0K2V2C1</accession>
<name>A0A0K2V2C1_LEPSM</name>
<organism evidence="1">
    <name type="scientific">Lepeophtheirus salmonis</name>
    <name type="common">Salmon louse</name>
    <name type="synonym">Caligus salmonis</name>
    <dbReference type="NCBI Taxonomy" id="72036"/>
    <lineage>
        <taxon>Eukaryota</taxon>
        <taxon>Metazoa</taxon>
        <taxon>Ecdysozoa</taxon>
        <taxon>Arthropoda</taxon>
        <taxon>Crustacea</taxon>
        <taxon>Multicrustacea</taxon>
        <taxon>Hexanauplia</taxon>
        <taxon>Copepoda</taxon>
        <taxon>Siphonostomatoida</taxon>
        <taxon>Caligidae</taxon>
        <taxon>Lepeophtheirus</taxon>
    </lineage>
</organism>
<evidence type="ECO:0000313" key="1">
    <source>
        <dbReference type="EMBL" id="CDW44287.1"/>
    </source>
</evidence>
<dbReference type="AlphaFoldDB" id="A0A0K2V2C1"/>
<protein>
    <submittedName>
        <fullName evidence="1">Uncharacterized protein</fullName>
    </submittedName>
</protein>
<proteinExistence type="predicted"/>
<sequence length="33" mass="3528">MVSEQHDLPIVGSSAKLTLIELGNPFSSTGRRS</sequence>
<reference evidence="1" key="1">
    <citation type="submission" date="2014-05" db="EMBL/GenBank/DDBJ databases">
        <authorList>
            <person name="Chronopoulou M."/>
        </authorList>
    </citation>
    <scope>NUCLEOTIDE SEQUENCE</scope>
    <source>
        <tissue evidence="1">Whole organism</tissue>
    </source>
</reference>
<dbReference type="EMBL" id="HACA01026926">
    <property type="protein sequence ID" value="CDW44287.1"/>
    <property type="molecule type" value="Transcribed_RNA"/>
</dbReference>